<proteinExistence type="predicted"/>
<dbReference type="InterPro" id="IPR029063">
    <property type="entry name" value="SAM-dependent_MTases_sf"/>
</dbReference>
<protein>
    <submittedName>
        <fullName evidence="3">Methyltransferase type 11 domain-containing protein</fullName>
    </submittedName>
</protein>
<accession>A0A915HJ09</accession>
<organism evidence="2 3">
    <name type="scientific">Romanomermis culicivorax</name>
    <name type="common">Nematode worm</name>
    <dbReference type="NCBI Taxonomy" id="13658"/>
    <lineage>
        <taxon>Eukaryota</taxon>
        <taxon>Metazoa</taxon>
        <taxon>Ecdysozoa</taxon>
        <taxon>Nematoda</taxon>
        <taxon>Enoplea</taxon>
        <taxon>Dorylaimia</taxon>
        <taxon>Mermithida</taxon>
        <taxon>Mermithoidea</taxon>
        <taxon>Mermithidae</taxon>
        <taxon>Romanomermis</taxon>
    </lineage>
</organism>
<dbReference type="Gene3D" id="3.40.50.150">
    <property type="entry name" value="Vaccinia Virus protein VP39"/>
    <property type="match status" value="1"/>
</dbReference>
<name>A0A915HJ09_ROMCU</name>
<dbReference type="AlphaFoldDB" id="A0A915HJ09"/>
<dbReference type="InterPro" id="IPR013216">
    <property type="entry name" value="Methyltransf_11"/>
</dbReference>
<dbReference type="SUPFAM" id="SSF53335">
    <property type="entry name" value="S-adenosyl-L-methionine-dependent methyltransferases"/>
    <property type="match status" value="1"/>
</dbReference>
<dbReference type="Pfam" id="PF08241">
    <property type="entry name" value="Methyltransf_11"/>
    <property type="match status" value="1"/>
</dbReference>
<dbReference type="Proteomes" id="UP000887565">
    <property type="component" value="Unplaced"/>
</dbReference>
<dbReference type="WBParaSite" id="nRc.2.0.1.t01983-RA">
    <property type="protein sequence ID" value="nRc.2.0.1.t01983-RA"/>
    <property type="gene ID" value="nRc.2.0.1.g01983"/>
</dbReference>
<evidence type="ECO:0000313" key="3">
    <source>
        <dbReference type="WBParaSite" id="nRc.2.0.1.t01983-RA"/>
    </source>
</evidence>
<evidence type="ECO:0000313" key="2">
    <source>
        <dbReference type="Proteomes" id="UP000887565"/>
    </source>
</evidence>
<dbReference type="GO" id="GO:0008757">
    <property type="term" value="F:S-adenosylmethionine-dependent methyltransferase activity"/>
    <property type="evidence" value="ECO:0007669"/>
    <property type="project" value="InterPro"/>
</dbReference>
<keyword evidence="2" id="KW-1185">Reference proteome</keyword>
<sequence>MPQKKDCVKLLVGKFPEDDIVQKLDYGTFDAILCEFVLHFLTEQELKHAFHELALLLKPGDVVKQLEFPAITICNQLIAKRVPTCEIPASGYLWRYFSLLPRLEGGIWNKKLEDEYAKFCQCPNDYQKRPLELVLKNFNSVNSFK</sequence>
<evidence type="ECO:0000259" key="1">
    <source>
        <dbReference type="Pfam" id="PF08241"/>
    </source>
</evidence>
<reference evidence="3" key="1">
    <citation type="submission" date="2022-11" db="UniProtKB">
        <authorList>
            <consortium name="WormBaseParasite"/>
        </authorList>
    </citation>
    <scope>IDENTIFICATION</scope>
</reference>
<feature type="domain" description="Methyltransferase type 11" evidence="1">
    <location>
        <begin position="23"/>
        <end position="60"/>
    </location>
</feature>